<dbReference type="STRING" id="1802610.A2W32_01090"/>
<comment type="caution">
    <text evidence="2">The sequence shown here is derived from an EMBL/GenBank/DDBJ whole genome shotgun (WGS) entry which is preliminary data.</text>
</comment>
<keyword evidence="1" id="KW-1133">Transmembrane helix</keyword>
<proteinExistence type="predicted"/>
<dbReference type="Proteomes" id="UP000177371">
    <property type="component" value="Unassembled WGS sequence"/>
</dbReference>
<keyword evidence="1" id="KW-0472">Membrane</keyword>
<evidence type="ECO:0000256" key="1">
    <source>
        <dbReference type="SAM" id="Phobius"/>
    </source>
</evidence>
<dbReference type="EMBL" id="MEUT01000021">
    <property type="protein sequence ID" value="OGC51405.1"/>
    <property type="molecule type" value="Genomic_DNA"/>
</dbReference>
<evidence type="ECO:0000313" key="3">
    <source>
        <dbReference type="Proteomes" id="UP000177371"/>
    </source>
</evidence>
<accession>A0A1F4V2G3</accession>
<organism evidence="2 3">
    <name type="scientific">candidate division WWE3 bacterium RBG_16_37_10</name>
    <dbReference type="NCBI Taxonomy" id="1802610"/>
    <lineage>
        <taxon>Bacteria</taxon>
        <taxon>Katanobacteria</taxon>
    </lineage>
</organism>
<keyword evidence="1" id="KW-0812">Transmembrane</keyword>
<name>A0A1F4V2G3_UNCKA</name>
<protein>
    <submittedName>
        <fullName evidence="2">Uncharacterized protein</fullName>
    </submittedName>
</protein>
<gene>
    <name evidence="2" type="ORF">A2W32_01090</name>
</gene>
<feature type="transmembrane region" description="Helical" evidence="1">
    <location>
        <begin position="6"/>
        <end position="24"/>
    </location>
</feature>
<dbReference type="AlphaFoldDB" id="A0A1F4V2G3"/>
<reference evidence="2 3" key="1">
    <citation type="journal article" date="2016" name="Nat. Commun.">
        <title>Thousands of microbial genomes shed light on interconnected biogeochemical processes in an aquifer system.</title>
        <authorList>
            <person name="Anantharaman K."/>
            <person name="Brown C.T."/>
            <person name="Hug L.A."/>
            <person name="Sharon I."/>
            <person name="Castelle C.J."/>
            <person name="Probst A.J."/>
            <person name="Thomas B.C."/>
            <person name="Singh A."/>
            <person name="Wilkins M.J."/>
            <person name="Karaoz U."/>
            <person name="Brodie E.L."/>
            <person name="Williams K.H."/>
            <person name="Hubbard S.S."/>
            <person name="Banfield J.F."/>
        </authorList>
    </citation>
    <scope>NUCLEOTIDE SEQUENCE [LARGE SCALE GENOMIC DNA]</scope>
</reference>
<evidence type="ECO:0000313" key="2">
    <source>
        <dbReference type="EMBL" id="OGC51405.1"/>
    </source>
</evidence>
<sequence>MRKNKLFWMELTFIFAIVFILISYKIPQGKVMYKKTGRYVIGTYDYGLFISQASNDYFYNVSPLDFYIKNGYSISEKKNYLLAQYNNYNKTNSLSKIEQIYYSISSYLSITQPYSLFNNLNDNVKLTSSIKDDVVRFTLLSPNKNLSNKNIFMTMSFNENDLIIDNNGYMYTKINEYEKAGLKNLYDIEIRDINDISQTILSIDRSAEFIVIINKNMPGLIKISNTDNAYKLGNIDKEKMLISIAVQNSEQPFFEINFQERLQ</sequence>